<organism evidence="13 14">
    <name type="scientific">Candidatus Tanganyikabacteria bacterium</name>
    <dbReference type="NCBI Taxonomy" id="2961651"/>
    <lineage>
        <taxon>Bacteria</taxon>
        <taxon>Bacillati</taxon>
        <taxon>Candidatus Sericytochromatia</taxon>
        <taxon>Candidatus Tanganyikabacteria</taxon>
    </lineage>
</organism>
<dbReference type="AlphaFoldDB" id="A0A938BPJ9"/>
<keyword evidence="7" id="KW-0862">Zinc</keyword>
<protein>
    <submittedName>
        <fullName evidence="13">Site-2 protease family protein</fullName>
    </submittedName>
</protein>
<reference evidence="13 14" key="1">
    <citation type="submission" date="2019-03" db="EMBL/GenBank/DDBJ databases">
        <title>Lake Tanganyika Metagenome-Assembled Genomes (MAGs).</title>
        <authorList>
            <person name="Tran P."/>
        </authorList>
    </citation>
    <scope>NUCLEOTIDE SEQUENCE [LARGE SCALE GENOMIC DNA]</scope>
    <source>
        <strain evidence="13">K_DeepCast_65m_m2_236</strain>
    </source>
</reference>
<keyword evidence="6" id="KW-0378">Hydrolase</keyword>
<name>A0A938BPJ9_9BACT</name>
<comment type="subcellular location">
    <subcellularLocation>
        <location evidence="2">Membrane</location>
        <topology evidence="2">Multi-pass membrane protein</topology>
    </subcellularLocation>
</comment>
<dbReference type="EMBL" id="VGJX01000975">
    <property type="protein sequence ID" value="MBM3276335.1"/>
    <property type="molecule type" value="Genomic_DNA"/>
</dbReference>
<evidence type="ECO:0000256" key="5">
    <source>
        <dbReference type="ARBA" id="ARBA00022692"/>
    </source>
</evidence>
<comment type="cofactor">
    <cofactor evidence="1">
        <name>Zn(2+)</name>
        <dbReference type="ChEBI" id="CHEBI:29105"/>
    </cofactor>
</comment>
<evidence type="ECO:0000313" key="14">
    <source>
        <dbReference type="Proteomes" id="UP000703893"/>
    </source>
</evidence>
<evidence type="ECO:0000256" key="6">
    <source>
        <dbReference type="ARBA" id="ARBA00022801"/>
    </source>
</evidence>
<sequence>MLTLTATLTTLASGVPRVLFMILVLAVIIVVHEFGHYLMARAMRIPVSQFWIGFPPTLASFNFAGTKWCLNALPLGGACVFVDDMAQDEADAARTKGQGLFDRPRWQQFLVMMGGILANIVFAWLAVMVLVSTAGIPSTKALSIEKEGIAVGSVFGEGAKNAGLEAGDRIMSVDGKAFEEVGQLPATLKEKAGQTVVVHVLRPEKDATRSLQLKAVPDKDGKLGMQISAPGELIFKKVESPIAALSEGTRMTYSVAEDTVKSLGMLITGKLPLSMLGGPVAIVHVGVTVVHRFVDVCMFAATISISLA</sequence>
<evidence type="ECO:0000313" key="13">
    <source>
        <dbReference type="EMBL" id="MBM3276335.1"/>
    </source>
</evidence>
<dbReference type="GO" id="GO:0004222">
    <property type="term" value="F:metalloendopeptidase activity"/>
    <property type="evidence" value="ECO:0007669"/>
    <property type="project" value="InterPro"/>
</dbReference>
<evidence type="ECO:0000256" key="3">
    <source>
        <dbReference type="ARBA" id="ARBA00007931"/>
    </source>
</evidence>
<evidence type="ECO:0000259" key="12">
    <source>
        <dbReference type="Pfam" id="PF02163"/>
    </source>
</evidence>
<feature type="non-terminal residue" evidence="13">
    <location>
        <position position="308"/>
    </location>
</feature>
<dbReference type="GO" id="GO:0016020">
    <property type="term" value="C:membrane"/>
    <property type="evidence" value="ECO:0007669"/>
    <property type="project" value="UniProtKB-SubCell"/>
</dbReference>
<comment type="similarity">
    <text evidence="3">Belongs to the peptidase M50B family.</text>
</comment>
<evidence type="ECO:0000256" key="7">
    <source>
        <dbReference type="ARBA" id="ARBA00022833"/>
    </source>
</evidence>
<keyword evidence="10 11" id="KW-0472">Membrane</keyword>
<feature type="domain" description="Peptidase M50" evidence="12">
    <location>
        <begin position="21"/>
        <end position="308"/>
    </location>
</feature>
<comment type="caution">
    <text evidence="13">The sequence shown here is derived from an EMBL/GenBank/DDBJ whole genome shotgun (WGS) entry which is preliminary data.</text>
</comment>
<dbReference type="Pfam" id="PF02163">
    <property type="entry name" value="Peptidase_M50"/>
    <property type="match status" value="1"/>
</dbReference>
<dbReference type="Proteomes" id="UP000703893">
    <property type="component" value="Unassembled WGS sequence"/>
</dbReference>
<keyword evidence="5 11" id="KW-0812">Transmembrane</keyword>
<feature type="transmembrane region" description="Helical" evidence="11">
    <location>
        <begin position="18"/>
        <end position="39"/>
    </location>
</feature>
<dbReference type="PANTHER" id="PTHR42837:SF2">
    <property type="entry name" value="MEMBRANE METALLOPROTEASE ARASP2, CHLOROPLASTIC-RELATED"/>
    <property type="match status" value="1"/>
</dbReference>
<dbReference type="PANTHER" id="PTHR42837">
    <property type="entry name" value="REGULATOR OF SIGMA-E PROTEASE RSEP"/>
    <property type="match status" value="1"/>
</dbReference>
<dbReference type="InterPro" id="IPR008915">
    <property type="entry name" value="Peptidase_M50"/>
</dbReference>
<keyword evidence="8 11" id="KW-1133">Transmembrane helix</keyword>
<evidence type="ECO:0000256" key="2">
    <source>
        <dbReference type="ARBA" id="ARBA00004141"/>
    </source>
</evidence>
<dbReference type="Gene3D" id="2.30.42.10">
    <property type="match status" value="1"/>
</dbReference>
<evidence type="ECO:0000256" key="11">
    <source>
        <dbReference type="SAM" id="Phobius"/>
    </source>
</evidence>
<evidence type="ECO:0000256" key="8">
    <source>
        <dbReference type="ARBA" id="ARBA00022989"/>
    </source>
</evidence>
<feature type="transmembrane region" description="Helical" evidence="11">
    <location>
        <begin position="109"/>
        <end position="131"/>
    </location>
</feature>
<dbReference type="SUPFAM" id="SSF50156">
    <property type="entry name" value="PDZ domain-like"/>
    <property type="match status" value="1"/>
</dbReference>
<keyword evidence="9" id="KW-0482">Metalloprotease</keyword>
<keyword evidence="4 13" id="KW-0645">Protease</keyword>
<evidence type="ECO:0000256" key="9">
    <source>
        <dbReference type="ARBA" id="ARBA00023049"/>
    </source>
</evidence>
<dbReference type="GO" id="GO:0006508">
    <property type="term" value="P:proteolysis"/>
    <property type="evidence" value="ECO:0007669"/>
    <property type="project" value="UniProtKB-KW"/>
</dbReference>
<dbReference type="InterPro" id="IPR036034">
    <property type="entry name" value="PDZ_sf"/>
</dbReference>
<gene>
    <name evidence="13" type="ORF">FJZ00_14370</name>
</gene>
<proteinExistence type="inferred from homology"/>
<evidence type="ECO:0000256" key="4">
    <source>
        <dbReference type="ARBA" id="ARBA00022670"/>
    </source>
</evidence>
<evidence type="ECO:0000256" key="1">
    <source>
        <dbReference type="ARBA" id="ARBA00001947"/>
    </source>
</evidence>
<accession>A0A938BPJ9</accession>
<dbReference type="CDD" id="cd06163">
    <property type="entry name" value="S2P-M50_PDZ_RseP-like"/>
    <property type="match status" value="1"/>
</dbReference>
<dbReference type="InterPro" id="IPR004387">
    <property type="entry name" value="Pept_M50_Zn"/>
</dbReference>
<evidence type="ECO:0000256" key="10">
    <source>
        <dbReference type="ARBA" id="ARBA00023136"/>
    </source>
</evidence>